<evidence type="ECO:0000256" key="1">
    <source>
        <dbReference type="ARBA" id="ARBA00022679"/>
    </source>
</evidence>
<dbReference type="EMBL" id="OBML01000001">
    <property type="protein sequence ID" value="SOB90392.1"/>
    <property type="molecule type" value="Genomic_DNA"/>
</dbReference>
<proteinExistence type="predicted"/>
<dbReference type="Proteomes" id="UP000219331">
    <property type="component" value="Unassembled WGS sequence"/>
</dbReference>
<dbReference type="InterPro" id="IPR000182">
    <property type="entry name" value="GNAT_dom"/>
</dbReference>
<evidence type="ECO:0000259" key="3">
    <source>
        <dbReference type="PROSITE" id="PS51186"/>
    </source>
</evidence>
<dbReference type="GO" id="GO:0016747">
    <property type="term" value="F:acyltransferase activity, transferring groups other than amino-acyl groups"/>
    <property type="evidence" value="ECO:0007669"/>
    <property type="project" value="InterPro"/>
</dbReference>
<organism evidence="4 5">
    <name type="scientific">Stappia indica</name>
    <dbReference type="NCBI Taxonomy" id="538381"/>
    <lineage>
        <taxon>Bacteria</taxon>
        <taxon>Pseudomonadati</taxon>
        <taxon>Pseudomonadota</taxon>
        <taxon>Alphaproteobacteria</taxon>
        <taxon>Hyphomicrobiales</taxon>
        <taxon>Stappiaceae</taxon>
        <taxon>Stappia</taxon>
    </lineage>
</organism>
<dbReference type="InterPro" id="IPR016181">
    <property type="entry name" value="Acyl_CoA_acyltransferase"/>
</dbReference>
<evidence type="ECO:0000313" key="4">
    <source>
        <dbReference type="EMBL" id="SOB90392.1"/>
    </source>
</evidence>
<protein>
    <submittedName>
        <fullName evidence="4">Acetyltransferase (GNAT) family protein</fullName>
    </submittedName>
</protein>
<dbReference type="OrthoDB" id="275336at2"/>
<dbReference type="PROSITE" id="PS51186">
    <property type="entry name" value="GNAT"/>
    <property type="match status" value="1"/>
</dbReference>
<dbReference type="SUPFAM" id="SSF55729">
    <property type="entry name" value="Acyl-CoA N-acyltransferases (Nat)"/>
    <property type="match status" value="1"/>
</dbReference>
<dbReference type="AlphaFoldDB" id="A0A285RDB7"/>
<keyword evidence="2" id="KW-0012">Acyltransferase</keyword>
<dbReference type="Gene3D" id="3.40.630.30">
    <property type="match status" value="1"/>
</dbReference>
<gene>
    <name evidence="4" type="ORF">SAMN05421512_101439</name>
</gene>
<dbReference type="STRING" id="538381.GCA_001696535_01566"/>
<feature type="domain" description="N-acetyltransferase" evidence="3">
    <location>
        <begin position="46"/>
        <end position="196"/>
    </location>
</feature>
<dbReference type="PANTHER" id="PTHR43800">
    <property type="entry name" value="PEPTIDYL-LYSINE N-ACETYLTRANSFERASE YJAB"/>
    <property type="match status" value="1"/>
</dbReference>
<name>A0A285RDB7_9HYPH</name>
<keyword evidence="1 4" id="KW-0808">Transferase</keyword>
<evidence type="ECO:0000256" key="2">
    <source>
        <dbReference type="ARBA" id="ARBA00023315"/>
    </source>
</evidence>
<dbReference type="Pfam" id="PF00583">
    <property type="entry name" value="Acetyltransf_1"/>
    <property type="match status" value="1"/>
</dbReference>
<reference evidence="4 5" key="1">
    <citation type="submission" date="2017-08" db="EMBL/GenBank/DDBJ databases">
        <authorList>
            <person name="de Groot N.N."/>
        </authorList>
    </citation>
    <scope>NUCLEOTIDE SEQUENCE [LARGE SCALE GENOMIC DNA]</scope>
    <source>
        <strain evidence="4 5">USBA 352</strain>
    </source>
</reference>
<accession>A0A285RDB7</accession>
<keyword evidence="5" id="KW-1185">Reference proteome</keyword>
<dbReference type="PANTHER" id="PTHR43800:SF1">
    <property type="entry name" value="PEPTIDYL-LYSINE N-ACETYLTRANSFERASE YJAB"/>
    <property type="match status" value="1"/>
</dbReference>
<sequence length="207" mass="22970">MTSSITVDLSGYTDLPAGKVATIVTYLEMHARPLARRAERPDLSLERIEHPDPTEYRALFRRIGDEWLWFGRLTGSDADLVADLTRPGHEVYFCRKGRGGEPVGLLELDFGDPANVELAYFGLVAEEIGNGAGRWLMNEALSQVWSRPQTKRLFVHTCTADSPQALGFYRASGFTPYKRAIEIADDPRLAGVLPREAAGHVPVIESE</sequence>
<evidence type="ECO:0000313" key="5">
    <source>
        <dbReference type="Proteomes" id="UP000219331"/>
    </source>
</evidence>
<dbReference type="RefSeq" id="WP_097173760.1">
    <property type="nucleotide sequence ID" value="NZ_OBML01000001.1"/>
</dbReference>